<dbReference type="GO" id="GO:0008374">
    <property type="term" value="F:O-acyltransferase activity"/>
    <property type="evidence" value="ECO:0007669"/>
    <property type="project" value="TreeGrafter"/>
</dbReference>
<name>A0A5C5FKY2_9BASI</name>
<protein>
    <submittedName>
        <fullName evidence="3">Uncharacterized protein</fullName>
    </submittedName>
</protein>
<evidence type="ECO:0000256" key="2">
    <source>
        <dbReference type="SAM" id="MobiDB-lite"/>
    </source>
</evidence>
<dbReference type="AlphaFoldDB" id="A0A5C5FKY2"/>
<accession>A0A5C5FKY2</accession>
<comment type="caution">
    <text evidence="3">The sequence shown here is derived from an EMBL/GenBank/DDBJ whole genome shotgun (WGS) entry which is preliminary data.</text>
</comment>
<evidence type="ECO:0000313" key="3">
    <source>
        <dbReference type="EMBL" id="TNY17513.1"/>
    </source>
</evidence>
<dbReference type="STRING" id="5288.A0A5C5FKY2"/>
<dbReference type="EMBL" id="SOZI01000196">
    <property type="protein sequence ID" value="TNY17513.1"/>
    <property type="molecule type" value="Genomic_DNA"/>
</dbReference>
<proteinExistence type="inferred from homology"/>
<feature type="non-terminal residue" evidence="3">
    <location>
        <position position="345"/>
    </location>
</feature>
<gene>
    <name evidence="3" type="ORF">DMC30DRAFT_419722</name>
</gene>
<comment type="similarity">
    <text evidence="1">Belongs to the membrane-bound acyltransferase family.</text>
</comment>
<organism evidence="3 4">
    <name type="scientific">Rhodotorula diobovata</name>
    <dbReference type="NCBI Taxonomy" id="5288"/>
    <lineage>
        <taxon>Eukaryota</taxon>
        <taxon>Fungi</taxon>
        <taxon>Dikarya</taxon>
        <taxon>Basidiomycota</taxon>
        <taxon>Pucciniomycotina</taxon>
        <taxon>Microbotryomycetes</taxon>
        <taxon>Sporidiobolales</taxon>
        <taxon>Sporidiobolaceae</taxon>
        <taxon>Rhodotorula</taxon>
    </lineage>
</organism>
<evidence type="ECO:0000256" key="1">
    <source>
        <dbReference type="ARBA" id="ARBA00010323"/>
    </source>
</evidence>
<dbReference type="GO" id="GO:0006506">
    <property type="term" value="P:GPI anchor biosynthetic process"/>
    <property type="evidence" value="ECO:0007669"/>
    <property type="project" value="TreeGrafter"/>
</dbReference>
<dbReference type="PANTHER" id="PTHR13285:SF18">
    <property type="entry name" value="PROTEIN-CYSTEINE N-PALMITOYLTRANSFERASE RASP"/>
    <property type="match status" value="1"/>
</dbReference>
<reference evidence="3 4" key="1">
    <citation type="submission" date="2019-03" db="EMBL/GenBank/DDBJ databases">
        <title>Rhodosporidium diobovatum UCD-FST 08-225 genome sequencing, assembly, and annotation.</title>
        <authorList>
            <person name="Fakankun I.U."/>
            <person name="Fristensky B."/>
            <person name="Levin D.B."/>
        </authorList>
    </citation>
    <scope>NUCLEOTIDE SEQUENCE [LARGE SCALE GENOMIC DNA]</scope>
    <source>
        <strain evidence="3 4">UCD-FST 08-225</strain>
    </source>
</reference>
<dbReference type="OrthoDB" id="420606at2759"/>
<dbReference type="PANTHER" id="PTHR13285">
    <property type="entry name" value="ACYLTRANSFERASE"/>
    <property type="match status" value="1"/>
</dbReference>
<dbReference type="GO" id="GO:0016020">
    <property type="term" value="C:membrane"/>
    <property type="evidence" value="ECO:0007669"/>
    <property type="project" value="GOC"/>
</dbReference>
<evidence type="ECO:0000313" key="4">
    <source>
        <dbReference type="Proteomes" id="UP000311382"/>
    </source>
</evidence>
<sequence length="345" mass="38105">MLTVDLALRRVDDRSPSPTPHSLPAHHHHHPRARARLPTSLLTVNVPAPAPASFIQSAPKPRWRSTEFRLYYAVFALVVPAMVRVACRATSPTTRQYAKYGPRLSDGWLFGWRVDVTDPQYRLFRSHLGLLVLLALVHLSLSHLSRALLPRPSTHAPSSLSPSPSPSPSPSRIRASRARFSAAFSLVLLSALHGSSLLKLLVVLALNYRIALLASPPSPSHSLPGRARARGRAPRGWWRREWTPYATWGFNVAVLFANELCEGYRFAALHPSLAWLDEYGGLLPRWHVSWNISMLRLVSFNMEYFWACSAAAASAADNDEGAAGGDGDDAEGGLLRETLIRPSDK</sequence>
<dbReference type="Proteomes" id="UP000311382">
    <property type="component" value="Unassembled WGS sequence"/>
</dbReference>
<dbReference type="InterPro" id="IPR051085">
    <property type="entry name" value="MB_O-acyltransferase"/>
</dbReference>
<dbReference type="GO" id="GO:0005783">
    <property type="term" value="C:endoplasmic reticulum"/>
    <property type="evidence" value="ECO:0007669"/>
    <property type="project" value="TreeGrafter"/>
</dbReference>
<keyword evidence="4" id="KW-1185">Reference proteome</keyword>
<feature type="region of interest" description="Disordered" evidence="2">
    <location>
        <begin position="9"/>
        <end position="31"/>
    </location>
</feature>